<evidence type="ECO:0000256" key="3">
    <source>
        <dbReference type="ARBA" id="ARBA00023163"/>
    </source>
</evidence>
<dbReference type="PROSITE" id="PS00041">
    <property type="entry name" value="HTH_ARAC_FAMILY_1"/>
    <property type="match status" value="1"/>
</dbReference>
<keyword evidence="2" id="KW-0238">DNA-binding</keyword>
<dbReference type="eggNOG" id="COG2207">
    <property type="taxonomic scope" value="Bacteria"/>
</dbReference>
<evidence type="ECO:0000256" key="2">
    <source>
        <dbReference type="ARBA" id="ARBA00023125"/>
    </source>
</evidence>
<gene>
    <name evidence="5" type="ORF">GBAG_0881</name>
</gene>
<dbReference type="RefSeq" id="WP_034493764.1">
    <property type="nucleotide sequence ID" value="NZ_JMPI01000020.1"/>
</dbReference>
<comment type="caution">
    <text evidence="5">The sequence shown here is derived from an EMBL/GenBank/DDBJ whole genome shotgun (WGS) entry which is preliminary data.</text>
</comment>
<accession>A0A085GI97</accession>
<reference evidence="5 6" key="1">
    <citation type="submission" date="2014-05" db="EMBL/GenBank/DDBJ databases">
        <title>ATOL: Assembling a taxonomically balanced genome-scale reconstruction of the evolutionary history of the Enterobacteriaceae.</title>
        <authorList>
            <person name="Plunkett G.III."/>
            <person name="Neeno-Eckwall E.C."/>
            <person name="Glasner J.D."/>
            <person name="Perna N.T."/>
        </authorList>
    </citation>
    <scope>NUCLEOTIDE SEQUENCE [LARGE SCALE GENOMIC DNA]</scope>
    <source>
        <strain evidence="5 6">ATCC 33320</strain>
    </source>
</reference>
<dbReference type="InterPro" id="IPR009057">
    <property type="entry name" value="Homeodomain-like_sf"/>
</dbReference>
<dbReference type="InterPro" id="IPR050908">
    <property type="entry name" value="SmbC-like"/>
</dbReference>
<dbReference type="SMART" id="SM00871">
    <property type="entry name" value="AraC_E_bind"/>
    <property type="match status" value="1"/>
</dbReference>
<keyword evidence="1" id="KW-0805">Transcription regulation</keyword>
<evidence type="ECO:0000313" key="5">
    <source>
        <dbReference type="EMBL" id="KFC83442.1"/>
    </source>
</evidence>
<dbReference type="InterPro" id="IPR018060">
    <property type="entry name" value="HTH_AraC"/>
</dbReference>
<proteinExistence type="predicted"/>
<dbReference type="Pfam" id="PF12833">
    <property type="entry name" value="HTH_18"/>
    <property type="match status" value="1"/>
</dbReference>
<keyword evidence="6" id="KW-1185">Reference proteome</keyword>
<dbReference type="PANTHER" id="PTHR40055">
    <property type="entry name" value="TRANSCRIPTIONAL REGULATOR YGIV-RELATED"/>
    <property type="match status" value="1"/>
</dbReference>
<dbReference type="InterPro" id="IPR018062">
    <property type="entry name" value="HTH_AraC-typ_CS"/>
</dbReference>
<dbReference type="STRING" id="1006004.GBAG_0881"/>
<dbReference type="PROSITE" id="PS01124">
    <property type="entry name" value="HTH_ARAC_FAMILY_2"/>
    <property type="match status" value="1"/>
</dbReference>
<dbReference type="InterPro" id="IPR010499">
    <property type="entry name" value="AraC_E-bd"/>
</dbReference>
<dbReference type="SUPFAM" id="SSF46689">
    <property type="entry name" value="Homeodomain-like"/>
    <property type="match status" value="2"/>
</dbReference>
<sequence>MKKSRHQLYARRFEQVFAYIEQHLDSPLTVEQLSEVACFSRFHFHRQFSQFCGISISRYITLMRLKRASFRLVSHPQERVINIALDAGFENPESFSRAFKNTFGLTPVEFRKDPVWVDWQVHFQFPGRENQQRLENMDVKIITVEPMDVAVLEHLGDPMRVNNTVASFIEWRKESGLSDYITQGTYGVPYSDPATTPGEEFRFDVCGELIPEANGLVPENPQGVISKKLPGGRCAVVRHVGAYERISDSVYYLYRQWLPNSGEELRDFPVYFRYLELDKNHPEHAQQTDILLPLK</sequence>
<organism evidence="5 6">
    <name type="scientific">Buttiauxella agrestis ATCC 33320</name>
    <dbReference type="NCBI Taxonomy" id="1006004"/>
    <lineage>
        <taxon>Bacteria</taxon>
        <taxon>Pseudomonadati</taxon>
        <taxon>Pseudomonadota</taxon>
        <taxon>Gammaproteobacteria</taxon>
        <taxon>Enterobacterales</taxon>
        <taxon>Enterobacteriaceae</taxon>
        <taxon>Buttiauxella</taxon>
    </lineage>
</organism>
<dbReference type="AlphaFoldDB" id="A0A085GI97"/>
<keyword evidence="3" id="KW-0804">Transcription</keyword>
<dbReference type="Pfam" id="PF06445">
    <property type="entry name" value="GyrI-like"/>
    <property type="match status" value="1"/>
</dbReference>
<name>A0A085GI97_9ENTR</name>
<evidence type="ECO:0000259" key="4">
    <source>
        <dbReference type="PROSITE" id="PS01124"/>
    </source>
</evidence>
<evidence type="ECO:0000313" key="6">
    <source>
        <dbReference type="Proteomes" id="UP000028653"/>
    </source>
</evidence>
<dbReference type="Proteomes" id="UP000028653">
    <property type="component" value="Unassembled WGS sequence"/>
</dbReference>
<feature type="domain" description="HTH araC/xylS-type" evidence="4">
    <location>
        <begin position="14"/>
        <end position="113"/>
    </location>
</feature>
<dbReference type="InterPro" id="IPR029442">
    <property type="entry name" value="GyrI-like"/>
</dbReference>
<dbReference type="PANTHER" id="PTHR40055:SF1">
    <property type="entry name" value="TRANSCRIPTIONAL REGULATOR YGIV-RELATED"/>
    <property type="match status" value="1"/>
</dbReference>
<dbReference type="PRINTS" id="PR00032">
    <property type="entry name" value="HTHARAC"/>
</dbReference>
<dbReference type="InterPro" id="IPR011256">
    <property type="entry name" value="Reg_factor_effector_dom_sf"/>
</dbReference>
<protein>
    <recommendedName>
        <fullName evidence="4">HTH araC/xylS-type domain-containing protein</fullName>
    </recommendedName>
</protein>
<dbReference type="InterPro" id="IPR020449">
    <property type="entry name" value="Tscrpt_reg_AraC-type_HTH"/>
</dbReference>
<dbReference type="eggNOG" id="COG3449">
    <property type="taxonomic scope" value="Bacteria"/>
</dbReference>
<dbReference type="Gene3D" id="3.20.80.10">
    <property type="entry name" value="Regulatory factor, effector binding domain"/>
    <property type="match status" value="1"/>
</dbReference>
<dbReference type="Gene3D" id="1.10.10.60">
    <property type="entry name" value="Homeodomain-like"/>
    <property type="match status" value="2"/>
</dbReference>
<dbReference type="GO" id="GO:0003700">
    <property type="term" value="F:DNA-binding transcription factor activity"/>
    <property type="evidence" value="ECO:0007669"/>
    <property type="project" value="InterPro"/>
</dbReference>
<dbReference type="OrthoDB" id="282744at2"/>
<dbReference type="SUPFAM" id="SSF55136">
    <property type="entry name" value="Probable bacterial effector-binding domain"/>
    <property type="match status" value="1"/>
</dbReference>
<dbReference type="GO" id="GO:0043565">
    <property type="term" value="F:sequence-specific DNA binding"/>
    <property type="evidence" value="ECO:0007669"/>
    <property type="project" value="InterPro"/>
</dbReference>
<dbReference type="SMART" id="SM00342">
    <property type="entry name" value="HTH_ARAC"/>
    <property type="match status" value="1"/>
</dbReference>
<evidence type="ECO:0000256" key="1">
    <source>
        <dbReference type="ARBA" id="ARBA00023015"/>
    </source>
</evidence>
<dbReference type="EMBL" id="JMPI01000020">
    <property type="protein sequence ID" value="KFC83442.1"/>
    <property type="molecule type" value="Genomic_DNA"/>
</dbReference>